<dbReference type="GO" id="GO:0004252">
    <property type="term" value="F:serine-type endopeptidase activity"/>
    <property type="evidence" value="ECO:0007669"/>
    <property type="project" value="InterPro"/>
</dbReference>
<comment type="similarity">
    <text evidence="4">Belongs to the peptidase S8 family.</text>
</comment>
<evidence type="ECO:0000313" key="6">
    <source>
        <dbReference type="EMBL" id="VDH99797.1"/>
    </source>
</evidence>
<dbReference type="Proteomes" id="UP000596742">
    <property type="component" value="Unassembled WGS sequence"/>
</dbReference>
<evidence type="ECO:0000313" key="7">
    <source>
        <dbReference type="Proteomes" id="UP000596742"/>
    </source>
</evidence>
<organism evidence="6 7">
    <name type="scientific">Mytilus galloprovincialis</name>
    <name type="common">Mediterranean mussel</name>
    <dbReference type="NCBI Taxonomy" id="29158"/>
    <lineage>
        <taxon>Eukaryota</taxon>
        <taxon>Metazoa</taxon>
        <taxon>Spiralia</taxon>
        <taxon>Lophotrochozoa</taxon>
        <taxon>Mollusca</taxon>
        <taxon>Bivalvia</taxon>
        <taxon>Autobranchia</taxon>
        <taxon>Pteriomorphia</taxon>
        <taxon>Mytilida</taxon>
        <taxon>Mytiloidea</taxon>
        <taxon>Mytilidae</taxon>
        <taxon>Mytilinae</taxon>
        <taxon>Mytilus</taxon>
    </lineage>
</organism>
<dbReference type="GO" id="GO:0016485">
    <property type="term" value="P:protein processing"/>
    <property type="evidence" value="ECO:0007669"/>
    <property type="project" value="TreeGrafter"/>
</dbReference>
<accession>A0A8B6C5X6</accession>
<dbReference type="EMBL" id="UYJE01001181">
    <property type="protein sequence ID" value="VDH99797.1"/>
    <property type="molecule type" value="Genomic_DNA"/>
</dbReference>
<reference evidence="6" key="1">
    <citation type="submission" date="2018-11" db="EMBL/GenBank/DDBJ databases">
        <authorList>
            <person name="Alioto T."/>
            <person name="Alioto T."/>
        </authorList>
    </citation>
    <scope>NUCLEOTIDE SEQUENCE</scope>
</reference>
<dbReference type="PANTHER" id="PTHR42884">
    <property type="entry name" value="PROPROTEIN CONVERTASE SUBTILISIN/KEXIN-RELATED"/>
    <property type="match status" value="1"/>
</dbReference>
<dbReference type="PANTHER" id="PTHR42884:SF14">
    <property type="entry name" value="NEUROENDOCRINE CONVERTASE 1"/>
    <property type="match status" value="1"/>
</dbReference>
<dbReference type="InterPro" id="IPR023828">
    <property type="entry name" value="Peptidase_S8_Ser-AS"/>
</dbReference>
<comment type="caution">
    <text evidence="4">Lacks conserved residue(s) required for the propagation of feature annotation.</text>
</comment>
<dbReference type="GO" id="GO:0000139">
    <property type="term" value="C:Golgi membrane"/>
    <property type="evidence" value="ECO:0007669"/>
    <property type="project" value="TreeGrafter"/>
</dbReference>
<gene>
    <name evidence="6" type="ORF">MGAL_10B000919</name>
</gene>
<dbReference type="PROSITE" id="PS51892">
    <property type="entry name" value="SUBTILASE"/>
    <property type="match status" value="1"/>
</dbReference>
<dbReference type="Pfam" id="PF00082">
    <property type="entry name" value="Peptidase_S8"/>
    <property type="match status" value="1"/>
</dbReference>
<keyword evidence="7" id="KW-1185">Reference proteome</keyword>
<feature type="domain" description="Peptidase S8/S53" evidence="5">
    <location>
        <begin position="77"/>
        <end position="134"/>
    </location>
</feature>
<feature type="non-terminal residue" evidence="6">
    <location>
        <position position="155"/>
    </location>
</feature>
<keyword evidence="1" id="KW-0645">Protease</keyword>
<dbReference type="OrthoDB" id="206201at2759"/>
<dbReference type="AlphaFoldDB" id="A0A8B6C5X6"/>
<evidence type="ECO:0000256" key="2">
    <source>
        <dbReference type="ARBA" id="ARBA00022801"/>
    </source>
</evidence>
<dbReference type="PROSITE" id="PS00138">
    <property type="entry name" value="SUBTILASE_SER"/>
    <property type="match status" value="1"/>
</dbReference>
<dbReference type="InterPro" id="IPR036852">
    <property type="entry name" value="Peptidase_S8/S53_dom_sf"/>
</dbReference>
<dbReference type="GO" id="GO:0005802">
    <property type="term" value="C:trans-Golgi network"/>
    <property type="evidence" value="ECO:0007669"/>
    <property type="project" value="TreeGrafter"/>
</dbReference>
<dbReference type="InterPro" id="IPR000209">
    <property type="entry name" value="Peptidase_S8/S53_dom"/>
</dbReference>
<keyword evidence="3" id="KW-0720">Serine protease</keyword>
<keyword evidence="2" id="KW-0378">Hydrolase</keyword>
<sequence length="155" mass="17198">MVMSFLLILFSFKFTFFKYFSAIGLLGLNSGNRLTESQQAQAISHMSDTIDIYCNSYGPTEKYSYSTLGSLRRTAYENNAKYTSTTTNSGCRGGLSGTSFSAPIAVGIIALALEANNALTWRDVQHLIVRTSKPYGFKDTFDIENKWQRNGAGLR</sequence>
<protein>
    <recommendedName>
        <fullName evidence="5">Peptidase S8/S53 domain-containing protein</fullName>
    </recommendedName>
</protein>
<dbReference type="SUPFAM" id="SSF52743">
    <property type="entry name" value="Subtilisin-like"/>
    <property type="match status" value="1"/>
</dbReference>
<proteinExistence type="inferred from homology"/>
<name>A0A8B6C5X6_MYTGA</name>
<evidence type="ECO:0000256" key="4">
    <source>
        <dbReference type="PROSITE-ProRule" id="PRU01240"/>
    </source>
</evidence>
<dbReference type="Gene3D" id="3.40.50.200">
    <property type="entry name" value="Peptidase S8/S53 domain"/>
    <property type="match status" value="1"/>
</dbReference>
<comment type="caution">
    <text evidence="6">The sequence shown here is derived from an EMBL/GenBank/DDBJ whole genome shotgun (WGS) entry which is preliminary data.</text>
</comment>
<evidence type="ECO:0000259" key="5">
    <source>
        <dbReference type="Pfam" id="PF00082"/>
    </source>
</evidence>
<evidence type="ECO:0000256" key="1">
    <source>
        <dbReference type="ARBA" id="ARBA00022670"/>
    </source>
</evidence>
<evidence type="ECO:0000256" key="3">
    <source>
        <dbReference type="ARBA" id="ARBA00022825"/>
    </source>
</evidence>